<evidence type="ECO:0000256" key="3">
    <source>
        <dbReference type="PROSITE-ProRule" id="PRU00023"/>
    </source>
</evidence>
<protein>
    <submittedName>
        <fullName evidence="4">Uncharacterized protein</fullName>
    </submittedName>
</protein>
<evidence type="ECO:0000313" key="4">
    <source>
        <dbReference type="EMBL" id="KAK8091450.1"/>
    </source>
</evidence>
<dbReference type="GeneID" id="92039186"/>
<evidence type="ECO:0000256" key="1">
    <source>
        <dbReference type="ARBA" id="ARBA00022737"/>
    </source>
</evidence>
<dbReference type="SUPFAM" id="SSF48403">
    <property type="entry name" value="Ankyrin repeat"/>
    <property type="match status" value="1"/>
</dbReference>
<dbReference type="Gene3D" id="1.25.40.20">
    <property type="entry name" value="Ankyrin repeat-containing domain"/>
    <property type="match status" value="1"/>
</dbReference>
<dbReference type="InterPro" id="IPR036770">
    <property type="entry name" value="Ankyrin_rpt-contain_sf"/>
</dbReference>
<dbReference type="PROSITE" id="PS50297">
    <property type="entry name" value="ANK_REP_REGION"/>
    <property type="match status" value="2"/>
</dbReference>
<feature type="repeat" description="ANK" evidence="3">
    <location>
        <begin position="246"/>
        <end position="278"/>
    </location>
</feature>
<dbReference type="Proteomes" id="UP001433268">
    <property type="component" value="Unassembled WGS sequence"/>
</dbReference>
<dbReference type="RefSeq" id="XP_066673422.1">
    <property type="nucleotide sequence ID" value="XM_066806126.1"/>
</dbReference>
<keyword evidence="2 3" id="KW-0040">ANK repeat</keyword>
<accession>A0ABR1X7L5</accession>
<proteinExistence type="predicted"/>
<sequence length="306" mass="32972">MPIFLTVTGDRTSAPQDSSTLTLQEMVKQPRFAVVIQSALFLQALVVTAIFCQQSAMAATLLKEGSAAGTPPPPRDCNLFLIRSSPLFNNTRDVSLVAWAALIRSKWAGPPSKAMVTAAASSRDASAGIAFFEACAAAKLTDVASDAANRLTLPALALKKGESPALFRYLCNMLSVPATVPNDMLVLTLEDRAEGGVEMLRWMLDEKRLDVNWVVDFGYPAAEAARMPSRDRAEWEMSLSNCEYERRATALHVAAMYGNVEAVRFLLSRGADAEAVTGAGASALRLARRGRHAEVMQVLEQHGASL</sequence>
<evidence type="ECO:0000313" key="5">
    <source>
        <dbReference type="Proteomes" id="UP001433268"/>
    </source>
</evidence>
<evidence type="ECO:0000256" key="2">
    <source>
        <dbReference type="ARBA" id="ARBA00023043"/>
    </source>
</evidence>
<dbReference type="EMBL" id="JAQQWN010000003">
    <property type="protein sequence ID" value="KAK8091450.1"/>
    <property type="molecule type" value="Genomic_DNA"/>
</dbReference>
<dbReference type="PANTHER" id="PTHR24166:SF48">
    <property type="entry name" value="PROTEIN VAPYRIN"/>
    <property type="match status" value="1"/>
</dbReference>
<organism evidence="4 5">
    <name type="scientific">Apiospora hydei</name>
    <dbReference type="NCBI Taxonomy" id="1337664"/>
    <lineage>
        <taxon>Eukaryota</taxon>
        <taxon>Fungi</taxon>
        <taxon>Dikarya</taxon>
        <taxon>Ascomycota</taxon>
        <taxon>Pezizomycotina</taxon>
        <taxon>Sordariomycetes</taxon>
        <taxon>Xylariomycetidae</taxon>
        <taxon>Amphisphaeriales</taxon>
        <taxon>Apiosporaceae</taxon>
        <taxon>Apiospora</taxon>
    </lineage>
</organism>
<gene>
    <name evidence="4" type="ORF">PG997_001811</name>
</gene>
<dbReference type="InterPro" id="IPR050889">
    <property type="entry name" value="Dendritic_Spine_Reg/Scaffold"/>
</dbReference>
<comment type="caution">
    <text evidence="4">The sequence shown here is derived from an EMBL/GenBank/DDBJ whole genome shotgun (WGS) entry which is preliminary data.</text>
</comment>
<name>A0ABR1X7L5_9PEZI</name>
<dbReference type="PANTHER" id="PTHR24166">
    <property type="entry name" value="ROLLING PEBBLES, ISOFORM B"/>
    <property type="match status" value="1"/>
</dbReference>
<keyword evidence="5" id="KW-1185">Reference proteome</keyword>
<feature type="repeat" description="ANK" evidence="3">
    <location>
        <begin position="279"/>
        <end position="306"/>
    </location>
</feature>
<dbReference type="SMART" id="SM00248">
    <property type="entry name" value="ANK"/>
    <property type="match status" value="1"/>
</dbReference>
<keyword evidence="1" id="KW-0677">Repeat</keyword>
<reference evidence="4 5" key="1">
    <citation type="submission" date="2023-01" db="EMBL/GenBank/DDBJ databases">
        <title>Analysis of 21 Apiospora genomes using comparative genomics revels a genus with tremendous synthesis potential of carbohydrate active enzymes and secondary metabolites.</title>
        <authorList>
            <person name="Sorensen T."/>
        </authorList>
    </citation>
    <scope>NUCLEOTIDE SEQUENCE [LARGE SCALE GENOMIC DNA]</scope>
    <source>
        <strain evidence="4 5">CBS 114990</strain>
    </source>
</reference>
<dbReference type="InterPro" id="IPR002110">
    <property type="entry name" value="Ankyrin_rpt"/>
</dbReference>
<dbReference type="PROSITE" id="PS50088">
    <property type="entry name" value="ANK_REPEAT"/>
    <property type="match status" value="2"/>
</dbReference>
<dbReference type="Pfam" id="PF12796">
    <property type="entry name" value="Ank_2"/>
    <property type="match status" value="1"/>
</dbReference>